<keyword evidence="3" id="KW-1185">Reference proteome</keyword>
<organism evidence="2 3">
    <name type="scientific">Streptomyces antimycoticus</name>
    <dbReference type="NCBI Taxonomy" id="68175"/>
    <lineage>
        <taxon>Bacteria</taxon>
        <taxon>Bacillati</taxon>
        <taxon>Actinomycetota</taxon>
        <taxon>Actinomycetes</taxon>
        <taxon>Kitasatosporales</taxon>
        <taxon>Streptomycetaceae</taxon>
        <taxon>Streptomyces</taxon>
        <taxon>Streptomyces violaceusniger group</taxon>
    </lineage>
</organism>
<dbReference type="Proteomes" id="UP000299290">
    <property type="component" value="Unassembled WGS sequence"/>
</dbReference>
<name>A0A4D4K4S0_9ACTN</name>
<protein>
    <submittedName>
        <fullName evidence="2">Uncharacterized protein</fullName>
    </submittedName>
</protein>
<comment type="caution">
    <text evidence="2">The sequence shown here is derived from an EMBL/GenBank/DDBJ whole genome shotgun (WGS) entry which is preliminary data.</text>
</comment>
<reference evidence="2 3" key="1">
    <citation type="journal article" date="2020" name="Int. J. Syst. Evol. Microbiol.">
        <title>Reclassification of Streptomyces castelarensis and Streptomyces sporoclivatus as later heterotypic synonyms of Streptomyces antimycoticus.</title>
        <authorList>
            <person name="Komaki H."/>
            <person name="Tamura T."/>
        </authorList>
    </citation>
    <scope>NUCLEOTIDE SEQUENCE [LARGE SCALE GENOMIC DNA]</scope>
    <source>
        <strain evidence="2 3">NBRC 12839</strain>
    </source>
</reference>
<evidence type="ECO:0000256" key="1">
    <source>
        <dbReference type="SAM" id="MobiDB-lite"/>
    </source>
</evidence>
<evidence type="ECO:0000313" key="2">
    <source>
        <dbReference type="EMBL" id="GDY40903.1"/>
    </source>
</evidence>
<dbReference type="EMBL" id="BJHV01000001">
    <property type="protein sequence ID" value="GDY40903.1"/>
    <property type="molecule type" value="Genomic_DNA"/>
</dbReference>
<sequence length="119" mass="11718">MQGDAEVAAALLEQAEQFLAAHGGEALAADGVALAPVVDVDVGPAGEAPGHGLRDGGVGVLDAAERLVGEDDAEAERVVGGVAFPDGDLVGGVELFHQGREVQPAGTAADDRDVHGGSS</sequence>
<accession>A0A4D4K4S0</accession>
<proteinExistence type="predicted"/>
<evidence type="ECO:0000313" key="3">
    <source>
        <dbReference type="Proteomes" id="UP000299290"/>
    </source>
</evidence>
<feature type="compositionally biased region" description="Basic and acidic residues" evidence="1">
    <location>
        <begin position="109"/>
        <end position="119"/>
    </location>
</feature>
<feature type="region of interest" description="Disordered" evidence="1">
    <location>
        <begin position="100"/>
        <end position="119"/>
    </location>
</feature>
<dbReference type="AlphaFoldDB" id="A0A4D4K4S0"/>
<gene>
    <name evidence="2" type="ORF">SANT12839_017850</name>
</gene>